<comment type="caution">
    <text evidence="2">The sequence shown here is derived from an EMBL/GenBank/DDBJ whole genome shotgun (WGS) entry which is preliminary data.</text>
</comment>
<dbReference type="PANTHER" id="PTHR33112:SF10">
    <property type="entry name" value="TOL"/>
    <property type="match status" value="1"/>
</dbReference>
<feature type="domain" description="Heterokaryon incompatibility" evidence="1">
    <location>
        <begin position="200"/>
        <end position="355"/>
    </location>
</feature>
<reference evidence="2 3" key="1">
    <citation type="submission" date="2024-09" db="EMBL/GenBank/DDBJ databases">
        <title>Rethinking Asexuality: The Enigmatic Case of Functional Sexual Genes in Lepraria (Stereocaulaceae).</title>
        <authorList>
            <person name="Doellman M."/>
            <person name="Sun Y."/>
            <person name="Barcenas-Pena A."/>
            <person name="Lumbsch H.T."/>
            <person name="Grewe F."/>
        </authorList>
    </citation>
    <scope>NUCLEOTIDE SEQUENCE [LARGE SCALE GENOMIC DNA]</scope>
    <source>
        <strain evidence="2 3">Grewe 0041</strain>
    </source>
</reference>
<gene>
    <name evidence="2" type="ORF">ABVK25_010940</name>
</gene>
<dbReference type="EMBL" id="JBHFEH010000079">
    <property type="protein sequence ID" value="KAL2048815.1"/>
    <property type="molecule type" value="Genomic_DNA"/>
</dbReference>
<dbReference type="InterPro" id="IPR010730">
    <property type="entry name" value="HET"/>
</dbReference>
<keyword evidence="3" id="KW-1185">Reference proteome</keyword>
<proteinExistence type="predicted"/>
<evidence type="ECO:0000313" key="2">
    <source>
        <dbReference type="EMBL" id="KAL2048815.1"/>
    </source>
</evidence>
<dbReference type="Proteomes" id="UP001590951">
    <property type="component" value="Unassembled WGS sequence"/>
</dbReference>
<evidence type="ECO:0000313" key="3">
    <source>
        <dbReference type="Proteomes" id="UP001590951"/>
    </source>
</evidence>
<dbReference type="Pfam" id="PF06985">
    <property type="entry name" value="HET"/>
    <property type="match status" value="1"/>
</dbReference>
<dbReference type="PANTHER" id="PTHR33112">
    <property type="entry name" value="DOMAIN PROTEIN, PUTATIVE-RELATED"/>
    <property type="match status" value="1"/>
</dbReference>
<organism evidence="2 3">
    <name type="scientific">Lepraria finkii</name>
    <dbReference type="NCBI Taxonomy" id="1340010"/>
    <lineage>
        <taxon>Eukaryota</taxon>
        <taxon>Fungi</taxon>
        <taxon>Dikarya</taxon>
        <taxon>Ascomycota</taxon>
        <taxon>Pezizomycotina</taxon>
        <taxon>Lecanoromycetes</taxon>
        <taxon>OSLEUM clade</taxon>
        <taxon>Lecanoromycetidae</taxon>
        <taxon>Lecanorales</taxon>
        <taxon>Lecanorineae</taxon>
        <taxon>Stereocaulaceae</taxon>
        <taxon>Lepraria</taxon>
    </lineage>
</organism>
<name>A0ABR4ASY7_9LECA</name>
<sequence length="623" mass="69900">MGLNFWPRKGAPSGNQKQIAAILCDRCQKIFAKGRVFDDGIVVTKVHPSITSVKSAADHGCRLCALLQTSFHDGDSDGPIYFSLCGDDRQIDLDFSNKLGFVRPFKLRWKSEASPTTDESTNHLATQLARSNTCSSSSLSMAKNWYSSCIKNHVSCKRIDPGEEVRGTWNPTRLLDVGGIGACDHVQLVYRDSLSDAVPYAALSHCWGNYQHLRLSESNLQGFQEGIPLQQLSKTFHDAVIVTQRLGIKYLWIDSLCIVQDSQEDWSAESVMMGKLYRYCSCCIAATSAKDGQMGCFVKRDLRPLRIPQQRPIRVADSRADKNESPGYYECSDPEIWQTEVENSILSERAWAYQERILSRRVLHFGASQVFWECADMVISESHSGYKIEKNIKVDFWAPDGSVLNDTQAVRRHAYSFWVDAVEAYTPKKLTRDEDKIVAIAGIAKMVQHALKDDYIAGLWMGNLLQGLLWRAKNRYARPPTRWRAPSWSWASVNSGVVMHRHHSQSLFCLGCRERAEFHRHTRPGDVPFVELASIDEVHIETIGNDPMGAVTEAHIRMTGRAIPAMVTEDSSGRISLGIFTRTNFGMEGRNPCIIADDTSIFLDRALGGKRIAVSCLPLLAEK</sequence>
<protein>
    <recommendedName>
        <fullName evidence="1">Heterokaryon incompatibility domain-containing protein</fullName>
    </recommendedName>
</protein>
<evidence type="ECO:0000259" key="1">
    <source>
        <dbReference type="Pfam" id="PF06985"/>
    </source>
</evidence>
<accession>A0ABR4ASY7</accession>